<gene>
    <name evidence="2" type="ORF">GMARGA_LOCUS36646</name>
</gene>
<dbReference type="Proteomes" id="UP000789901">
    <property type="component" value="Unassembled WGS sequence"/>
</dbReference>
<proteinExistence type="predicted"/>
<protein>
    <submittedName>
        <fullName evidence="2">40455_t:CDS:1</fullName>
    </submittedName>
</protein>
<reference evidence="2 3" key="1">
    <citation type="submission" date="2021-06" db="EMBL/GenBank/DDBJ databases">
        <authorList>
            <person name="Kallberg Y."/>
            <person name="Tangrot J."/>
            <person name="Rosling A."/>
        </authorList>
    </citation>
    <scope>NUCLEOTIDE SEQUENCE [LARGE SCALE GENOMIC DNA]</scope>
    <source>
        <strain evidence="2 3">120-4 pot B 10/14</strain>
    </source>
</reference>
<accession>A0ABN7WZ40</accession>
<dbReference type="Pfam" id="PF04471">
    <property type="entry name" value="Mrr_cat"/>
    <property type="match status" value="1"/>
</dbReference>
<dbReference type="Gene3D" id="3.40.1350.10">
    <property type="match status" value="1"/>
</dbReference>
<evidence type="ECO:0000313" key="2">
    <source>
        <dbReference type="EMBL" id="CAG8843633.1"/>
    </source>
</evidence>
<sequence length="85" mass="9546">HDFENKLVKLLNENGLIANIISCNPSDYGIDIITSFNHQIILIQCKNVKKSIGSPKLLKIELAFGYFGKEVLGIIVYNSEKLKIL</sequence>
<feature type="domain" description="Restriction endonuclease type IV Mrr" evidence="1">
    <location>
        <begin position="1"/>
        <end position="76"/>
    </location>
</feature>
<dbReference type="EMBL" id="CAJVQB010073087">
    <property type="protein sequence ID" value="CAG8843633.1"/>
    <property type="molecule type" value="Genomic_DNA"/>
</dbReference>
<dbReference type="InterPro" id="IPR011856">
    <property type="entry name" value="tRNA_endonuc-like_dom_sf"/>
</dbReference>
<dbReference type="InterPro" id="IPR007560">
    <property type="entry name" value="Restrct_endonuc_IV_Mrr"/>
</dbReference>
<keyword evidence="3" id="KW-1185">Reference proteome</keyword>
<comment type="caution">
    <text evidence="2">The sequence shown here is derived from an EMBL/GenBank/DDBJ whole genome shotgun (WGS) entry which is preliminary data.</text>
</comment>
<evidence type="ECO:0000259" key="1">
    <source>
        <dbReference type="Pfam" id="PF04471"/>
    </source>
</evidence>
<feature type="non-terminal residue" evidence="2">
    <location>
        <position position="1"/>
    </location>
</feature>
<organism evidence="2 3">
    <name type="scientific">Gigaspora margarita</name>
    <dbReference type="NCBI Taxonomy" id="4874"/>
    <lineage>
        <taxon>Eukaryota</taxon>
        <taxon>Fungi</taxon>
        <taxon>Fungi incertae sedis</taxon>
        <taxon>Mucoromycota</taxon>
        <taxon>Glomeromycotina</taxon>
        <taxon>Glomeromycetes</taxon>
        <taxon>Diversisporales</taxon>
        <taxon>Gigasporaceae</taxon>
        <taxon>Gigaspora</taxon>
    </lineage>
</organism>
<dbReference type="SUPFAM" id="SSF52980">
    <property type="entry name" value="Restriction endonuclease-like"/>
    <property type="match status" value="1"/>
</dbReference>
<name>A0ABN7WZ40_GIGMA</name>
<evidence type="ECO:0000313" key="3">
    <source>
        <dbReference type="Proteomes" id="UP000789901"/>
    </source>
</evidence>
<dbReference type="InterPro" id="IPR011335">
    <property type="entry name" value="Restrct_endonuc-II-like"/>
</dbReference>